<organism evidence="2 3">
    <name type="scientific">Lophiostoma macrostomum CBS 122681</name>
    <dbReference type="NCBI Taxonomy" id="1314788"/>
    <lineage>
        <taxon>Eukaryota</taxon>
        <taxon>Fungi</taxon>
        <taxon>Dikarya</taxon>
        <taxon>Ascomycota</taxon>
        <taxon>Pezizomycotina</taxon>
        <taxon>Dothideomycetes</taxon>
        <taxon>Pleosporomycetidae</taxon>
        <taxon>Pleosporales</taxon>
        <taxon>Lophiostomataceae</taxon>
        <taxon>Lophiostoma</taxon>
    </lineage>
</organism>
<evidence type="ECO:0000313" key="3">
    <source>
        <dbReference type="Proteomes" id="UP000799324"/>
    </source>
</evidence>
<evidence type="ECO:0000256" key="1">
    <source>
        <dbReference type="SAM" id="MobiDB-lite"/>
    </source>
</evidence>
<dbReference type="AlphaFoldDB" id="A0A6A6TNG0"/>
<protein>
    <submittedName>
        <fullName evidence="2">Uncharacterized protein</fullName>
    </submittedName>
</protein>
<evidence type="ECO:0000313" key="2">
    <source>
        <dbReference type="EMBL" id="KAF2660134.1"/>
    </source>
</evidence>
<reference evidence="2" key="1">
    <citation type="journal article" date="2020" name="Stud. Mycol.">
        <title>101 Dothideomycetes genomes: a test case for predicting lifestyles and emergence of pathogens.</title>
        <authorList>
            <person name="Haridas S."/>
            <person name="Albert R."/>
            <person name="Binder M."/>
            <person name="Bloem J."/>
            <person name="Labutti K."/>
            <person name="Salamov A."/>
            <person name="Andreopoulos B."/>
            <person name="Baker S."/>
            <person name="Barry K."/>
            <person name="Bills G."/>
            <person name="Bluhm B."/>
            <person name="Cannon C."/>
            <person name="Castanera R."/>
            <person name="Culley D."/>
            <person name="Daum C."/>
            <person name="Ezra D."/>
            <person name="Gonzalez J."/>
            <person name="Henrissat B."/>
            <person name="Kuo A."/>
            <person name="Liang C."/>
            <person name="Lipzen A."/>
            <person name="Lutzoni F."/>
            <person name="Magnuson J."/>
            <person name="Mondo S."/>
            <person name="Nolan M."/>
            <person name="Ohm R."/>
            <person name="Pangilinan J."/>
            <person name="Park H.-J."/>
            <person name="Ramirez L."/>
            <person name="Alfaro M."/>
            <person name="Sun H."/>
            <person name="Tritt A."/>
            <person name="Yoshinaga Y."/>
            <person name="Zwiers L.-H."/>
            <person name="Turgeon B."/>
            <person name="Goodwin S."/>
            <person name="Spatafora J."/>
            <person name="Crous P."/>
            <person name="Grigoriev I."/>
        </authorList>
    </citation>
    <scope>NUCLEOTIDE SEQUENCE</scope>
    <source>
        <strain evidence="2">CBS 122681</strain>
    </source>
</reference>
<gene>
    <name evidence="2" type="ORF">K491DRAFT_90971</name>
</gene>
<sequence>MAETPTRQDQVSDVWKPAGLGKLRMWPMARRDRGAPPEGSWSSPSGYVTDPRKRKGYACQGRDGEQRSRRGAETKLGHCFRWRKGTIGTAAGRVTGGGATEVYM</sequence>
<proteinExistence type="predicted"/>
<dbReference type="Proteomes" id="UP000799324">
    <property type="component" value="Unassembled WGS sequence"/>
</dbReference>
<feature type="compositionally biased region" description="Basic and acidic residues" evidence="1">
    <location>
        <begin position="62"/>
        <end position="72"/>
    </location>
</feature>
<dbReference type="EMBL" id="MU004301">
    <property type="protein sequence ID" value="KAF2660134.1"/>
    <property type="molecule type" value="Genomic_DNA"/>
</dbReference>
<keyword evidence="3" id="KW-1185">Reference proteome</keyword>
<accession>A0A6A6TNG0</accession>
<feature type="region of interest" description="Disordered" evidence="1">
    <location>
        <begin position="28"/>
        <end position="72"/>
    </location>
</feature>
<name>A0A6A6TNG0_9PLEO</name>